<sequence>MENLKITLIQPDIIWEDIQGNLEKYLAIISKIESTDVIVLPEMFTTGFSMAPEKLKETMNGSSVGWMKEVAAQINAAIVGSLIIEEGGKIFNRAIWVYPDKTIRTYDKRHLFSMGNEHNHYSGGNNRLTLEFRGWRFCPLICYDLRFPVWSRNTENYDVLIFMANWPSPRHHVWKNLLTTRAIENQSYCVGVNRIGTDGGGINYLGDSTLISPKGFGDFLGETETSRTFSISYSELHQFRKNFPLLDDRDKFFILE</sequence>
<comment type="catalytic activity">
    <reaction evidence="4">
        <text>a monoamide of a dicarboxylate + H2O = a dicarboxylate + NH4(+)</text>
        <dbReference type="Rhea" id="RHEA:11716"/>
        <dbReference type="ChEBI" id="CHEBI:15377"/>
        <dbReference type="ChEBI" id="CHEBI:28938"/>
        <dbReference type="ChEBI" id="CHEBI:28965"/>
        <dbReference type="ChEBI" id="CHEBI:77450"/>
        <dbReference type="EC" id="3.5.1.3"/>
    </reaction>
</comment>
<organism evidence="7 8">
    <name type="scientific">Maribellus comscasis</name>
    <dbReference type="NCBI Taxonomy" id="2681766"/>
    <lineage>
        <taxon>Bacteria</taxon>
        <taxon>Pseudomonadati</taxon>
        <taxon>Bacteroidota</taxon>
        <taxon>Bacteroidia</taxon>
        <taxon>Marinilabiliales</taxon>
        <taxon>Prolixibacteraceae</taxon>
        <taxon>Maribellus</taxon>
    </lineage>
</organism>
<reference evidence="7 8" key="1">
    <citation type="submission" date="2019-11" db="EMBL/GenBank/DDBJ databases">
        <authorList>
            <person name="Zheng R.K."/>
            <person name="Sun C.M."/>
        </authorList>
    </citation>
    <scope>NUCLEOTIDE SEQUENCE [LARGE SCALE GENOMIC DNA]</scope>
    <source>
        <strain evidence="7 8">WC007</strain>
    </source>
</reference>
<dbReference type="EMBL" id="CP046401">
    <property type="protein sequence ID" value="QGY47090.1"/>
    <property type="molecule type" value="Genomic_DNA"/>
</dbReference>
<evidence type="ECO:0000313" key="8">
    <source>
        <dbReference type="Proteomes" id="UP000428260"/>
    </source>
</evidence>
<dbReference type="CDD" id="cd07575">
    <property type="entry name" value="Xc-1258_like"/>
    <property type="match status" value="1"/>
</dbReference>
<keyword evidence="8" id="KW-1185">Reference proteome</keyword>
<evidence type="ECO:0000256" key="5">
    <source>
        <dbReference type="ARBA" id="ARBA00072139"/>
    </source>
</evidence>
<evidence type="ECO:0000256" key="3">
    <source>
        <dbReference type="ARBA" id="ARBA00039118"/>
    </source>
</evidence>
<accession>A0A6I6K0W8</accession>
<dbReference type="GO" id="GO:0106008">
    <property type="term" value="F:2-oxoglutaramate amidase activity"/>
    <property type="evidence" value="ECO:0007669"/>
    <property type="project" value="TreeGrafter"/>
</dbReference>
<dbReference type="PANTHER" id="PTHR47799">
    <property type="entry name" value="OMEGA-AMIDASE YAFV"/>
    <property type="match status" value="1"/>
</dbReference>
<evidence type="ECO:0000256" key="1">
    <source>
        <dbReference type="ARBA" id="ARBA00010613"/>
    </source>
</evidence>
<dbReference type="EC" id="3.5.1.3" evidence="3"/>
<dbReference type="PANTHER" id="PTHR47799:SF1">
    <property type="entry name" value="OMEGA-AMIDASE YAFV"/>
    <property type="match status" value="1"/>
</dbReference>
<dbReference type="PROSITE" id="PS50263">
    <property type="entry name" value="CN_HYDROLASE"/>
    <property type="match status" value="1"/>
</dbReference>
<dbReference type="Gene3D" id="3.60.110.10">
    <property type="entry name" value="Carbon-nitrogen hydrolase"/>
    <property type="match status" value="1"/>
</dbReference>
<gene>
    <name evidence="7" type="ORF">GM418_26535</name>
</gene>
<dbReference type="Proteomes" id="UP000428260">
    <property type="component" value="Chromosome"/>
</dbReference>
<evidence type="ECO:0000313" key="7">
    <source>
        <dbReference type="EMBL" id="QGY47090.1"/>
    </source>
</evidence>
<evidence type="ECO:0000256" key="2">
    <source>
        <dbReference type="ARBA" id="ARBA00022801"/>
    </source>
</evidence>
<dbReference type="InterPro" id="IPR036526">
    <property type="entry name" value="C-N_Hydrolase_sf"/>
</dbReference>
<keyword evidence="2 7" id="KW-0378">Hydrolase</keyword>
<dbReference type="KEGG" id="mcos:GM418_26535"/>
<dbReference type="RefSeq" id="WP_158870617.1">
    <property type="nucleotide sequence ID" value="NZ_CP046401.1"/>
</dbReference>
<dbReference type="AlphaFoldDB" id="A0A6I6K0W8"/>
<dbReference type="NCBIfam" id="NF007757">
    <property type="entry name" value="PRK10438.1"/>
    <property type="match status" value="1"/>
</dbReference>
<comment type="similarity">
    <text evidence="1">Belongs to the carbon-nitrogen hydrolase superfamily. NIT1/NIT2 family.</text>
</comment>
<dbReference type="FunFam" id="3.60.110.10:FF:000004">
    <property type="entry name" value="Carbon-nitrogen hydrolase"/>
    <property type="match status" value="1"/>
</dbReference>
<dbReference type="InterPro" id="IPR003010">
    <property type="entry name" value="C-N_Hydrolase"/>
</dbReference>
<dbReference type="Pfam" id="PF00795">
    <property type="entry name" value="CN_hydrolase"/>
    <property type="match status" value="1"/>
</dbReference>
<dbReference type="GO" id="GO:0050152">
    <property type="term" value="F:omega-amidase activity"/>
    <property type="evidence" value="ECO:0007669"/>
    <property type="project" value="UniProtKB-EC"/>
</dbReference>
<proteinExistence type="inferred from homology"/>
<dbReference type="InterPro" id="IPR052737">
    <property type="entry name" value="Omega-amidase_YafV"/>
</dbReference>
<protein>
    <recommendedName>
        <fullName evidence="5">Omega-amidase YafV</fullName>
        <ecNumber evidence="3">3.5.1.3</ecNumber>
    </recommendedName>
</protein>
<dbReference type="SUPFAM" id="SSF56317">
    <property type="entry name" value="Carbon-nitrogen hydrolase"/>
    <property type="match status" value="1"/>
</dbReference>
<evidence type="ECO:0000256" key="4">
    <source>
        <dbReference type="ARBA" id="ARBA00052904"/>
    </source>
</evidence>
<feature type="domain" description="CN hydrolase" evidence="6">
    <location>
        <begin position="4"/>
        <end position="238"/>
    </location>
</feature>
<name>A0A6I6K0W8_9BACT</name>
<evidence type="ECO:0000259" key="6">
    <source>
        <dbReference type="PROSITE" id="PS50263"/>
    </source>
</evidence>